<dbReference type="Proteomes" id="UP000215914">
    <property type="component" value="Unassembled WGS sequence"/>
</dbReference>
<evidence type="ECO:0000313" key="6">
    <source>
        <dbReference type="EMBL" id="KAF5785751.1"/>
    </source>
</evidence>
<keyword evidence="7" id="KW-1185">Reference proteome</keyword>
<reference evidence="6" key="1">
    <citation type="journal article" date="2017" name="Nature">
        <title>The sunflower genome provides insights into oil metabolism, flowering and Asterid evolution.</title>
        <authorList>
            <person name="Badouin H."/>
            <person name="Gouzy J."/>
            <person name="Grassa C.J."/>
            <person name="Murat F."/>
            <person name="Staton S.E."/>
            <person name="Cottret L."/>
            <person name="Lelandais-Briere C."/>
            <person name="Owens G.L."/>
            <person name="Carrere S."/>
            <person name="Mayjonade B."/>
            <person name="Legrand L."/>
            <person name="Gill N."/>
            <person name="Kane N.C."/>
            <person name="Bowers J.E."/>
            <person name="Hubner S."/>
            <person name="Bellec A."/>
            <person name="Berard A."/>
            <person name="Berges H."/>
            <person name="Blanchet N."/>
            <person name="Boniface M.C."/>
            <person name="Brunel D."/>
            <person name="Catrice O."/>
            <person name="Chaidir N."/>
            <person name="Claudel C."/>
            <person name="Donnadieu C."/>
            <person name="Faraut T."/>
            <person name="Fievet G."/>
            <person name="Helmstetter N."/>
            <person name="King M."/>
            <person name="Knapp S.J."/>
            <person name="Lai Z."/>
            <person name="Le Paslier M.C."/>
            <person name="Lippi Y."/>
            <person name="Lorenzon L."/>
            <person name="Mandel J.R."/>
            <person name="Marage G."/>
            <person name="Marchand G."/>
            <person name="Marquand E."/>
            <person name="Bret-Mestries E."/>
            <person name="Morien E."/>
            <person name="Nambeesan S."/>
            <person name="Nguyen T."/>
            <person name="Pegot-Espagnet P."/>
            <person name="Pouilly N."/>
            <person name="Raftis F."/>
            <person name="Sallet E."/>
            <person name="Schiex T."/>
            <person name="Thomas J."/>
            <person name="Vandecasteele C."/>
            <person name="Vares D."/>
            <person name="Vear F."/>
            <person name="Vautrin S."/>
            <person name="Crespi M."/>
            <person name="Mangin B."/>
            <person name="Burke J.M."/>
            <person name="Salse J."/>
            <person name="Munos S."/>
            <person name="Vincourt P."/>
            <person name="Rieseberg L.H."/>
            <person name="Langlade N.B."/>
        </authorList>
    </citation>
    <scope>NUCLEOTIDE SEQUENCE</scope>
    <source>
        <tissue evidence="6">Leaves</tissue>
    </source>
</reference>
<evidence type="ECO:0000313" key="7">
    <source>
        <dbReference type="Proteomes" id="UP000215914"/>
    </source>
</evidence>
<proteinExistence type="inferred from homology"/>
<dbReference type="EMBL" id="MNCJ02000325">
    <property type="protein sequence ID" value="KAF5785751.1"/>
    <property type="molecule type" value="Genomic_DNA"/>
</dbReference>
<evidence type="ECO:0000256" key="4">
    <source>
        <dbReference type="ARBA" id="ARBA00022729"/>
    </source>
</evidence>
<accession>A0A9K3N3C3</accession>
<keyword evidence="3" id="KW-0964">Secreted</keyword>
<dbReference type="Gramene" id="mRNA:HanXRQr2_Chr10g0432381">
    <property type="protein sequence ID" value="CDS:HanXRQr2_Chr10g0432381.1"/>
    <property type="gene ID" value="HanXRQr2_Chr10g0432381"/>
</dbReference>
<evidence type="ECO:0000256" key="2">
    <source>
        <dbReference type="ARBA" id="ARBA00022523"/>
    </source>
</evidence>
<keyword evidence="4" id="KW-0732">Signal</keyword>
<organism evidence="6 7">
    <name type="scientific">Helianthus annuus</name>
    <name type="common">Common sunflower</name>
    <dbReference type="NCBI Taxonomy" id="4232"/>
    <lineage>
        <taxon>Eukaryota</taxon>
        <taxon>Viridiplantae</taxon>
        <taxon>Streptophyta</taxon>
        <taxon>Embryophyta</taxon>
        <taxon>Tracheophyta</taxon>
        <taxon>Spermatophyta</taxon>
        <taxon>Magnoliopsida</taxon>
        <taxon>eudicotyledons</taxon>
        <taxon>Gunneridae</taxon>
        <taxon>Pentapetalae</taxon>
        <taxon>asterids</taxon>
        <taxon>campanulids</taxon>
        <taxon>Asterales</taxon>
        <taxon>Asteraceae</taxon>
        <taxon>Asteroideae</taxon>
        <taxon>Heliantheae alliance</taxon>
        <taxon>Heliantheae</taxon>
        <taxon>Helianthus</taxon>
    </lineage>
</organism>
<dbReference type="AlphaFoldDB" id="A0A9K3N3C3"/>
<protein>
    <submittedName>
        <fullName evidence="6">Uncharacterized protein</fullName>
    </submittedName>
</protein>
<dbReference type="Pfam" id="PF04674">
    <property type="entry name" value="Phi_1"/>
    <property type="match status" value="1"/>
</dbReference>
<dbReference type="InterPro" id="IPR006766">
    <property type="entry name" value="EXORDIUM-like"/>
</dbReference>
<keyword evidence="2" id="KW-0052">Apoplast</keyword>
<dbReference type="GO" id="GO:0048046">
    <property type="term" value="C:apoplast"/>
    <property type="evidence" value="ECO:0007669"/>
    <property type="project" value="UniProtKB-SubCell"/>
</dbReference>
<comment type="caution">
    <text evidence="6">The sequence shown here is derived from an EMBL/GenBank/DDBJ whole genome shotgun (WGS) entry which is preliminary data.</text>
</comment>
<gene>
    <name evidence="6" type="ORF">HanXRQr2_Chr10g0432381</name>
</gene>
<reference evidence="6" key="2">
    <citation type="submission" date="2020-06" db="EMBL/GenBank/DDBJ databases">
        <title>Helianthus annuus Genome sequencing and assembly Release 2.</title>
        <authorList>
            <person name="Gouzy J."/>
            <person name="Langlade N."/>
            <person name="Munos S."/>
        </authorList>
    </citation>
    <scope>NUCLEOTIDE SEQUENCE</scope>
    <source>
        <tissue evidence="6">Leaves</tissue>
    </source>
</reference>
<evidence type="ECO:0000256" key="1">
    <source>
        <dbReference type="ARBA" id="ARBA00004271"/>
    </source>
</evidence>
<dbReference type="PANTHER" id="PTHR31279">
    <property type="entry name" value="PROTEIN EXORDIUM-LIKE 5"/>
    <property type="match status" value="1"/>
</dbReference>
<name>A0A9K3N3C3_HELAN</name>
<sequence length="120" mass="13529">MGPVISPDITVHVVWYGTWKPAQKRIIREFINSFSAPIRRSPSVSDWWKVVQLYTNQTGSNISRTVTMGQEKNDRLLSQGRMLTRLSVQLVIKAAIKAKKNPLPAQSKGGLYFVLTSDDI</sequence>
<evidence type="ECO:0000256" key="3">
    <source>
        <dbReference type="ARBA" id="ARBA00022525"/>
    </source>
</evidence>
<comment type="similarity">
    <text evidence="5">Belongs to the EXORDIUM family.</text>
</comment>
<evidence type="ECO:0000256" key="5">
    <source>
        <dbReference type="ARBA" id="ARBA00023591"/>
    </source>
</evidence>
<comment type="subcellular location">
    <subcellularLocation>
        <location evidence="1">Secreted</location>
        <location evidence="1">Extracellular space</location>
        <location evidence="1">Apoplast</location>
    </subcellularLocation>
</comment>
<dbReference type="PANTHER" id="PTHR31279:SF7">
    <property type="entry name" value="PROTEIN EXORDIUM-LIKE 3"/>
    <property type="match status" value="1"/>
</dbReference>